<keyword evidence="3" id="KW-0804">Transcription</keyword>
<evidence type="ECO:0000256" key="2">
    <source>
        <dbReference type="ARBA" id="ARBA00023125"/>
    </source>
</evidence>
<feature type="compositionally biased region" description="Basic and acidic residues" evidence="4">
    <location>
        <begin position="56"/>
        <end position="71"/>
    </location>
</feature>
<dbReference type="EMBL" id="BMVN01000005">
    <property type="protein sequence ID" value="GHA15446.1"/>
    <property type="molecule type" value="Genomic_DNA"/>
</dbReference>
<gene>
    <name evidence="6" type="ORF">GCM10010345_20080</name>
</gene>
<keyword evidence="1" id="KW-0805">Transcription regulation</keyword>
<dbReference type="InterPro" id="IPR018062">
    <property type="entry name" value="HTH_AraC-typ_CS"/>
</dbReference>
<evidence type="ECO:0000259" key="5">
    <source>
        <dbReference type="PROSITE" id="PS01124"/>
    </source>
</evidence>
<accession>A0ABQ3CIN7</accession>
<keyword evidence="7" id="KW-1185">Reference proteome</keyword>
<dbReference type="SUPFAM" id="SSF46689">
    <property type="entry name" value="Homeodomain-like"/>
    <property type="match status" value="1"/>
</dbReference>
<dbReference type="SMART" id="SM00342">
    <property type="entry name" value="HTH_ARAC"/>
    <property type="match status" value="1"/>
</dbReference>
<dbReference type="PROSITE" id="PS01124">
    <property type="entry name" value="HTH_ARAC_FAMILY_2"/>
    <property type="match status" value="1"/>
</dbReference>
<keyword evidence="2" id="KW-0238">DNA-binding</keyword>
<dbReference type="Proteomes" id="UP000653644">
    <property type="component" value="Unassembled WGS sequence"/>
</dbReference>
<evidence type="ECO:0000256" key="4">
    <source>
        <dbReference type="SAM" id="MobiDB-lite"/>
    </source>
</evidence>
<feature type="domain" description="HTH araC/xylS-type" evidence="5">
    <location>
        <begin position="194"/>
        <end position="295"/>
    </location>
</feature>
<evidence type="ECO:0000313" key="6">
    <source>
        <dbReference type="EMBL" id="GHA15446.1"/>
    </source>
</evidence>
<dbReference type="PROSITE" id="PS00041">
    <property type="entry name" value="HTH_ARAC_FAMILY_1"/>
    <property type="match status" value="1"/>
</dbReference>
<dbReference type="InterPro" id="IPR018060">
    <property type="entry name" value="HTH_AraC"/>
</dbReference>
<proteinExistence type="predicted"/>
<dbReference type="Gene3D" id="1.10.10.60">
    <property type="entry name" value="Homeodomain-like"/>
    <property type="match status" value="1"/>
</dbReference>
<name>A0ABQ3CIN7_9ACTN</name>
<feature type="region of interest" description="Disordered" evidence="4">
    <location>
        <begin position="285"/>
        <end position="324"/>
    </location>
</feature>
<protein>
    <recommendedName>
        <fullName evidence="5">HTH araC/xylS-type domain-containing protein</fullName>
    </recommendedName>
</protein>
<dbReference type="PANTHER" id="PTHR43280">
    <property type="entry name" value="ARAC-FAMILY TRANSCRIPTIONAL REGULATOR"/>
    <property type="match status" value="1"/>
</dbReference>
<feature type="compositionally biased region" description="Basic residues" evidence="4">
    <location>
        <begin position="315"/>
        <end position="324"/>
    </location>
</feature>
<dbReference type="Pfam" id="PF12833">
    <property type="entry name" value="HTH_18"/>
    <property type="match status" value="1"/>
</dbReference>
<comment type="caution">
    <text evidence="6">The sequence shown here is derived from an EMBL/GenBank/DDBJ whole genome shotgun (WGS) entry which is preliminary data.</text>
</comment>
<reference evidence="7" key="1">
    <citation type="journal article" date="2019" name="Int. J. Syst. Evol. Microbiol.">
        <title>The Global Catalogue of Microorganisms (GCM) 10K type strain sequencing project: providing services to taxonomists for standard genome sequencing and annotation.</title>
        <authorList>
            <consortium name="The Broad Institute Genomics Platform"/>
            <consortium name="The Broad Institute Genome Sequencing Center for Infectious Disease"/>
            <person name="Wu L."/>
            <person name="Ma J."/>
        </authorList>
    </citation>
    <scope>NUCLEOTIDE SEQUENCE [LARGE SCALE GENOMIC DNA]</scope>
    <source>
        <strain evidence="7">JCM 4733</strain>
    </source>
</reference>
<dbReference type="InterPro" id="IPR009057">
    <property type="entry name" value="Homeodomain-like_sf"/>
</dbReference>
<evidence type="ECO:0000256" key="3">
    <source>
        <dbReference type="ARBA" id="ARBA00023163"/>
    </source>
</evidence>
<dbReference type="PANTHER" id="PTHR43280:SF31">
    <property type="entry name" value="TRANSCRIPTIONAL REGULATORY PROTEIN"/>
    <property type="match status" value="1"/>
</dbReference>
<evidence type="ECO:0000256" key="1">
    <source>
        <dbReference type="ARBA" id="ARBA00023015"/>
    </source>
</evidence>
<evidence type="ECO:0000313" key="7">
    <source>
        <dbReference type="Proteomes" id="UP000653644"/>
    </source>
</evidence>
<feature type="region of interest" description="Disordered" evidence="4">
    <location>
        <begin position="44"/>
        <end position="71"/>
    </location>
</feature>
<organism evidence="6 7">
    <name type="scientific">Streptomyces canarius</name>
    <dbReference type="NCBI Taxonomy" id="285453"/>
    <lineage>
        <taxon>Bacteria</taxon>
        <taxon>Bacillati</taxon>
        <taxon>Actinomycetota</taxon>
        <taxon>Actinomycetes</taxon>
        <taxon>Kitasatosporales</taxon>
        <taxon>Streptomycetaceae</taxon>
        <taxon>Streptomyces</taxon>
    </lineage>
</organism>
<sequence length="324" mass="35386">MQGRGCAPPRLSPLCGLGGYDVVGDGRQALQEIADAAFFSRAATNGRPRRGRRRRAEKDSRRGEEGNADREGFQYTAGARVGPVCLLALARPGTRVGRQETALGAGVLLPRKLLPLPENAIDGLLMRRLSGREGAGALLAQFLTQVTRDSGSYRPDDGPLLGTVAIGLLSALFAHALDTDGSLRAETHRQALVLRVRAFVQRHLHDPHLTPRTIAVAHHISTGYLHRLFQQEDHTLAAWIRHQRLERARRALADPTMRATPVHAIGAYCGFPRASDFTRAFRTAYGIPPKGQRSGHSGSRCRVSGHHRLGDAGSPRRRARHTSY</sequence>